<dbReference type="Proteomes" id="UP001163321">
    <property type="component" value="Chromosome 4"/>
</dbReference>
<organism evidence="1 2">
    <name type="scientific">Peronosclerospora sorghi</name>
    <dbReference type="NCBI Taxonomy" id="230839"/>
    <lineage>
        <taxon>Eukaryota</taxon>
        <taxon>Sar</taxon>
        <taxon>Stramenopiles</taxon>
        <taxon>Oomycota</taxon>
        <taxon>Peronosporomycetes</taxon>
        <taxon>Peronosporales</taxon>
        <taxon>Peronosporaceae</taxon>
        <taxon>Peronosclerospora</taxon>
    </lineage>
</organism>
<protein>
    <submittedName>
        <fullName evidence="1">Uncharacterized protein</fullName>
    </submittedName>
</protein>
<accession>A0ACC0W4L0</accession>
<name>A0ACC0W4L0_9STRA</name>
<reference evidence="1 2" key="1">
    <citation type="journal article" date="2022" name="bioRxiv">
        <title>The genome of the oomycete Peronosclerospora sorghi, a cosmopolitan pathogen of maize and sorghum, is inflated with dispersed pseudogenes.</title>
        <authorList>
            <person name="Fletcher K."/>
            <person name="Martin F."/>
            <person name="Isakeit T."/>
            <person name="Cavanaugh K."/>
            <person name="Magill C."/>
            <person name="Michelmore R."/>
        </authorList>
    </citation>
    <scope>NUCLEOTIDE SEQUENCE [LARGE SCALE GENOMIC DNA]</scope>
    <source>
        <strain evidence="1">P6</strain>
    </source>
</reference>
<evidence type="ECO:0000313" key="1">
    <source>
        <dbReference type="EMBL" id="KAI9913748.1"/>
    </source>
</evidence>
<comment type="caution">
    <text evidence="1">The sequence shown here is derived from an EMBL/GenBank/DDBJ whole genome shotgun (WGS) entry which is preliminary data.</text>
</comment>
<evidence type="ECO:0000313" key="2">
    <source>
        <dbReference type="Proteomes" id="UP001163321"/>
    </source>
</evidence>
<keyword evidence="2" id="KW-1185">Reference proteome</keyword>
<gene>
    <name evidence="1" type="ORF">PsorP6_005120</name>
</gene>
<dbReference type="EMBL" id="CM047583">
    <property type="protein sequence ID" value="KAI9913748.1"/>
    <property type="molecule type" value="Genomic_DNA"/>
</dbReference>
<sequence>MYQVIAYNLFANVFALITYTAISPIASYLHGDVDDMLTLLHLLLHKFFMKTQLLHLLLPIELLHCFSVVRLQILLLL</sequence>
<proteinExistence type="predicted"/>